<dbReference type="Gene3D" id="3.60.21.70">
    <property type="entry name" value="PhoD-like phosphatase"/>
    <property type="match status" value="1"/>
</dbReference>
<dbReference type="AlphaFoldDB" id="A0A023WZX7"/>
<proteinExistence type="predicted"/>
<dbReference type="InterPro" id="IPR038607">
    <property type="entry name" value="PhoD-like_sf"/>
</dbReference>
<evidence type="ECO:0000259" key="2">
    <source>
        <dbReference type="Pfam" id="PF16655"/>
    </source>
</evidence>
<reference evidence="3 5" key="1">
    <citation type="submission" date="2014-03" db="EMBL/GenBank/DDBJ databases">
        <title>Complete genome sequence of the Radio-Resistant Rubrobacter radiotolerans RSPS-4.</title>
        <authorList>
            <person name="Egas C.C."/>
            <person name="Barroso C.C."/>
            <person name="Froufe H.J.C."/>
            <person name="Pacheco J.J."/>
            <person name="Albuquerque L.L."/>
            <person name="da Costa M.M.S."/>
        </authorList>
    </citation>
    <scope>NUCLEOTIDE SEQUENCE [LARGE SCALE GENOMIC DNA]</scope>
    <source>
        <strain evidence="3 5">RSPS-4</strain>
    </source>
</reference>
<dbReference type="PANTHER" id="PTHR43606:SF2">
    <property type="entry name" value="ALKALINE PHOSPHATASE FAMILY PROTEIN (AFU_ORTHOLOGUE AFUA_5G03860)"/>
    <property type="match status" value="1"/>
</dbReference>
<evidence type="ECO:0000259" key="1">
    <source>
        <dbReference type="Pfam" id="PF09423"/>
    </source>
</evidence>
<dbReference type="InterPro" id="IPR032093">
    <property type="entry name" value="PhoD_N"/>
</dbReference>
<dbReference type="Gene3D" id="2.60.40.380">
    <property type="entry name" value="Purple acid phosphatase-like, N-terminal"/>
    <property type="match status" value="1"/>
</dbReference>
<organism evidence="3 5">
    <name type="scientific">Rubrobacter radiotolerans</name>
    <name type="common">Arthrobacter radiotolerans</name>
    <dbReference type="NCBI Taxonomy" id="42256"/>
    <lineage>
        <taxon>Bacteria</taxon>
        <taxon>Bacillati</taxon>
        <taxon>Actinomycetota</taxon>
        <taxon>Rubrobacteria</taxon>
        <taxon>Rubrobacterales</taxon>
        <taxon>Rubrobacteraceae</taxon>
        <taxon>Rubrobacter</taxon>
    </lineage>
</organism>
<dbReference type="EMBL" id="JAWXXX010000001">
    <property type="protein sequence ID" value="MDX5893021.1"/>
    <property type="molecule type" value="Genomic_DNA"/>
</dbReference>
<dbReference type="HOGENOM" id="CLU_015982_2_0_11"/>
<dbReference type="Proteomes" id="UP000025229">
    <property type="component" value="Chromosome"/>
</dbReference>
<dbReference type="KEGG" id="rrd:RradSPS_0325"/>
<dbReference type="CDD" id="cd07389">
    <property type="entry name" value="MPP_PhoD"/>
    <property type="match status" value="1"/>
</dbReference>
<dbReference type="InterPro" id="IPR029052">
    <property type="entry name" value="Metallo-depent_PP-like"/>
</dbReference>
<name>A0A023WZX7_RUBRA</name>
<accession>A0A023WZX7</accession>
<dbReference type="OrthoDB" id="327733at2"/>
<sequence length="611" mass="68308">MGDGGLSGWDEFFLSRKDFLRYSVAGTVAVWAGTAAPGGLGVSEAEARDLFAVRRVNPALFPQSVASGDPRPDGIVLWTRIASRATGTQRVAYEVARDARFRSKVLRGVAQTGRGRDYTVKVQLRRRELEPFTTYYYRFIFNGNASRTGRFKTLPAAGADIERLRFGYLSCQDYTNGYYTALAYLAEEDLDFVVHLGDYIYETTAAEEFQGGGPPERAIPRLPSGNPQAETLADYRFLYRKYKTDTNLQRVHERFATITIWDDHEFANDCHQVWDTDREATKEDQTRPGTPNYAPLRRENANRAWAEFVPAGVPYDASKGPLEEIRIYRTFKFGNLLELVMTDERLYRDEHPCGPNTPDKYVTPGCGAEATGDQSMLGETQKRWFLDRIKGSTSRWKLWGNETMVMEFKQAGAALPEELGIERDAKVYVNLDQWDGFQREREEILREIKSAGVEDFVIITGDIHSYLAGYAKLDYNDQLPLAADGENIAGVCFVCGSITSSNLVELATRGQGNRLFGVNSGAFSAGITANNPHIQFFSSESHGYNLMDVTPERIVCTMKEVSTIRQPRATLRTLKVFEVASGTNTITDVTPAAPPRVFSPQELGEAQEVGS</sequence>
<dbReference type="Pfam" id="PF16655">
    <property type="entry name" value="PhoD_N"/>
    <property type="match status" value="1"/>
</dbReference>
<keyword evidence="5" id="KW-1185">Reference proteome</keyword>
<evidence type="ECO:0000313" key="4">
    <source>
        <dbReference type="EMBL" id="MDX5893021.1"/>
    </source>
</evidence>
<feature type="domain" description="Phospholipase D N-terminal" evidence="2">
    <location>
        <begin position="64"/>
        <end position="153"/>
    </location>
</feature>
<dbReference type="PANTHER" id="PTHR43606">
    <property type="entry name" value="PHOSPHATASE, PUTATIVE (AFU_ORTHOLOGUE AFUA_6G08710)-RELATED"/>
    <property type="match status" value="1"/>
</dbReference>
<feature type="domain" description="PhoD-like phosphatase metallophosphatase" evidence="1">
    <location>
        <begin position="166"/>
        <end position="554"/>
    </location>
</feature>
<dbReference type="STRING" id="42256.RradSPS_0325"/>
<protein>
    <submittedName>
        <fullName evidence="4">Alkaline phosphatase D family protein</fullName>
    </submittedName>
    <submittedName>
        <fullName evidence="3">Phosphodiesterase/alkaline phosphatase D</fullName>
    </submittedName>
</protein>
<reference evidence="4" key="2">
    <citation type="submission" date="2023-11" db="EMBL/GenBank/DDBJ databases">
        <title>MicrobeMod: A computational toolkit for identifying prokaryotic methylation and restriction-modification with nanopore sequencing.</title>
        <authorList>
            <person name="Crits-Christoph A."/>
            <person name="Kang S.C."/>
            <person name="Lee H."/>
            <person name="Ostrov N."/>
        </authorList>
    </citation>
    <scope>NUCLEOTIDE SEQUENCE</scope>
    <source>
        <strain evidence="4">ATCC 51242</strain>
    </source>
</reference>
<evidence type="ECO:0000313" key="3">
    <source>
        <dbReference type="EMBL" id="AHY45608.1"/>
    </source>
</evidence>
<dbReference type="InterPro" id="IPR018946">
    <property type="entry name" value="PhoD-like_MPP"/>
</dbReference>
<dbReference type="InterPro" id="IPR052900">
    <property type="entry name" value="Phospholipid_Metab_Enz"/>
</dbReference>
<gene>
    <name evidence="3" type="ORF">RradSPS_0325</name>
    <name evidence="4" type="ORF">SIL72_03150</name>
</gene>
<dbReference type="Proteomes" id="UP001281130">
    <property type="component" value="Unassembled WGS sequence"/>
</dbReference>
<dbReference type="Pfam" id="PF09423">
    <property type="entry name" value="PhoD"/>
    <property type="match status" value="1"/>
</dbReference>
<dbReference type="RefSeq" id="WP_051589214.1">
    <property type="nucleotide sequence ID" value="NZ_CP007514.1"/>
</dbReference>
<dbReference type="EMBL" id="CP007514">
    <property type="protein sequence ID" value="AHY45608.1"/>
    <property type="molecule type" value="Genomic_DNA"/>
</dbReference>
<dbReference type="eggNOG" id="COG3540">
    <property type="taxonomic scope" value="Bacteria"/>
</dbReference>
<evidence type="ECO:0000313" key="5">
    <source>
        <dbReference type="Proteomes" id="UP000025229"/>
    </source>
</evidence>
<dbReference type="PATRIC" id="fig|42256.3.peg.329"/>
<dbReference type="SUPFAM" id="SSF56300">
    <property type="entry name" value="Metallo-dependent phosphatases"/>
    <property type="match status" value="1"/>
</dbReference>